<dbReference type="Proteomes" id="UP000652567">
    <property type="component" value="Unassembled WGS sequence"/>
</dbReference>
<gene>
    <name evidence="2" type="ORF">C4F51_04015</name>
</gene>
<dbReference type="AlphaFoldDB" id="A0A928V095"/>
<reference evidence="2" key="1">
    <citation type="submission" date="2018-07" db="EMBL/GenBank/DDBJ databases">
        <title>Genome assembly of strain Ka43.</title>
        <authorList>
            <person name="Kukolya J."/>
            <person name="Nagy I."/>
            <person name="Horvath B."/>
            <person name="Toth A."/>
        </authorList>
    </citation>
    <scope>NUCLEOTIDE SEQUENCE</scope>
    <source>
        <strain evidence="2">KB43</strain>
    </source>
</reference>
<organism evidence="2 3">
    <name type="scientific">Cellvibrio polysaccharolyticus</name>
    <dbReference type="NCBI Taxonomy" id="2082724"/>
    <lineage>
        <taxon>Bacteria</taxon>
        <taxon>Pseudomonadati</taxon>
        <taxon>Pseudomonadota</taxon>
        <taxon>Gammaproteobacteria</taxon>
        <taxon>Cellvibrionales</taxon>
        <taxon>Cellvibrionaceae</taxon>
        <taxon>Cellvibrio</taxon>
    </lineage>
</organism>
<keyword evidence="1" id="KW-0812">Transmembrane</keyword>
<evidence type="ECO:0000256" key="1">
    <source>
        <dbReference type="SAM" id="Phobius"/>
    </source>
</evidence>
<evidence type="ECO:0000313" key="3">
    <source>
        <dbReference type="Proteomes" id="UP000652567"/>
    </source>
</evidence>
<dbReference type="EMBL" id="PRDL01000001">
    <property type="protein sequence ID" value="MBE8716348.1"/>
    <property type="molecule type" value="Genomic_DNA"/>
</dbReference>
<proteinExistence type="predicted"/>
<keyword evidence="1" id="KW-0472">Membrane</keyword>
<accession>A0A928V095</accession>
<keyword evidence="1" id="KW-1133">Transmembrane helix</keyword>
<protein>
    <submittedName>
        <fullName evidence="2">Uncharacterized protein</fullName>
    </submittedName>
</protein>
<evidence type="ECO:0000313" key="2">
    <source>
        <dbReference type="EMBL" id="MBE8716348.1"/>
    </source>
</evidence>
<comment type="caution">
    <text evidence="2">The sequence shown here is derived from an EMBL/GenBank/DDBJ whole genome shotgun (WGS) entry which is preliminary data.</text>
</comment>
<sequence length="144" mass="16470">MNWDNLRDAEGERNAKERAGRNSKLLTTIITAVVLNGLLLIFTYPFFKDALLKNSAEKPVQAEKKMHQPSVVIEDEINQSVKYEEKFDQPPIITEAQAVQASQVQREEKSIKIERRSLRECMKPGNLIDNDVLKCAEGLIEKSW</sequence>
<keyword evidence="3" id="KW-1185">Reference proteome</keyword>
<name>A0A928V095_9GAMM</name>
<dbReference type="RefSeq" id="WP_193907347.1">
    <property type="nucleotide sequence ID" value="NZ_PRDL01000001.1"/>
</dbReference>
<feature type="transmembrane region" description="Helical" evidence="1">
    <location>
        <begin position="25"/>
        <end position="47"/>
    </location>
</feature>